<gene>
    <name evidence="1" type="ORF">JS533_013605</name>
</gene>
<protein>
    <submittedName>
        <fullName evidence="1">Uncharacterized protein</fullName>
    </submittedName>
</protein>
<dbReference type="RefSeq" id="WP_241515358.1">
    <property type="nucleotide sequence ID" value="NZ_JAFEJT020000126.1"/>
</dbReference>
<feature type="non-terminal residue" evidence="1">
    <location>
        <position position="68"/>
    </location>
</feature>
<organism evidence="1 2">
    <name type="scientific">Bifidobacterium amazonense</name>
    <dbReference type="NCBI Taxonomy" id="2809027"/>
    <lineage>
        <taxon>Bacteria</taxon>
        <taxon>Bacillati</taxon>
        <taxon>Actinomycetota</taxon>
        <taxon>Actinomycetes</taxon>
        <taxon>Bifidobacteriales</taxon>
        <taxon>Bifidobacteriaceae</taxon>
        <taxon>Bifidobacterium</taxon>
    </lineage>
</organism>
<evidence type="ECO:0000313" key="2">
    <source>
        <dbReference type="Proteomes" id="UP000710815"/>
    </source>
</evidence>
<accession>A0ABS9W0L1</accession>
<evidence type="ECO:0000313" key="1">
    <source>
        <dbReference type="EMBL" id="MCH9277280.1"/>
    </source>
</evidence>
<keyword evidence="2" id="KW-1185">Reference proteome</keyword>
<reference evidence="1 2" key="1">
    <citation type="journal article" date="2021" name="Environ. Microbiol.">
        <title>Genetic insights into the dark matter of the mammalian gut microbiota through targeted genome reconstruction.</title>
        <authorList>
            <person name="Lugli G.A."/>
            <person name="Alessandri G."/>
            <person name="Milani C."/>
            <person name="Viappiani A."/>
            <person name="Fontana F."/>
            <person name="Tarracchini C."/>
            <person name="Mancabelli L."/>
            <person name="Argentini C."/>
            <person name="Ruiz L."/>
            <person name="Margolles A."/>
            <person name="van Sinderen D."/>
            <person name="Turroni F."/>
            <person name="Ventura M."/>
        </authorList>
    </citation>
    <scope>NUCLEOTIDE SEQUENCE [LARGE SCALE GENOMIC DNA]</scope>
    <source>
        <strain evidence="1 2">MA1</strain>
    </source>
</reference>
<name>A0ABS9W0L1_9BIFI</name>
<proteinExistence type="predicted"/>
<reference evidence="1 2" key="2">
    <citation type="journal article" date="2021" name="Syst. Appl. Microbiol.">
        <title>Phylogenetic classification of ten novel species belonging to the genus Bifidobacterium comprising B. phasiani sp. nov., B. pongonis sp. nov., B. saguinibicoloris sp. nov., B. colobi sp. nov., B. simiiventris sp. nov., B. santillanense sp. nov., B. miconis sp. nov., B. amazonense sp. nov., B. pluvialisilvae sp. nov., and B. miconisargentati sp. nov.</title>
        <authorList>
            <person name="Lugli G.A."/>
            <person name="Calvete-Torre I."/>
            <person name="Alessandri G."/>
            <person name="Milani C."/>
            <person name="Turroni F."/>
            <person name="Laiolo P."/>
            <person name="Ossiprandi M.C."/>
            <person name="Margolles A."/>
            <person name="Ruiz L."/>
            <person name="Ventura M."/>
        </authorList>
    </citation>
    <scope>NUCLEOTIDE SEQUENCE [LARGE SCALE GENOMIC DNA]</scope>
    <source>
        <strain evidence="1 2">MA1</strain>
    </source>
</reference>
<sequence length="68" mass="7291">MMTASDRPLCQPRSLSIVKLTSAKGEFSLSIVKPAVAQASGGSEVSGEQPEDLVHRFGCYVRARAGRR</sequence>
<dbReference type="Proteomes" id="UP000710815">
    <property type="component" value="Unassembled WGS sequence"/>
</dbReference>
<dbReference type="EMBL" id="JAFEJT020000126">
    <property type="protein sequence ID" value="MCH9277280.1"/>
    <property type="molecule type" value="Genomic_DNA"/>
</dbReference>
<comment type="caution">
    <text evidence="1">The sequence shown here is derived from an EMBL/GenBank/DDBJ whole genome shotgun (WGS) entry which is preliminary data.</text>
</comment>